<name>A0A7T6Z6B8_9BACI</name>
<evidence type="ECO:0000313" key="2">
    <source>
        <dbReference type="Proteomes" id="UP000595823"/>
    </source>
</evidence>
<dbReference type="RefSeq" id="WP_200125273.1">
    <property type="nucleotide sequence ID" value="NZ_CP054705.1"/>
</dbReference>
<protein>
    <submittedName>
        <fullName evidence="1">Uncharacterized protein</fullName>
    </submittedName>
</protein>
<organism evidence="1 2">
    <name type="scientific">Salicibibacter cibarius</name>
    <dbReference type="NCBI Taxonomy" id="2743000"/>
    <lineage>
        <taxon>Bacteria</taxon>
        <taxon>Bacillati</taxon>
        <taxon>Bacillota</taxon>
        <taxon>Bacilli</taxon>
        <taxon>Bacillales</taxon>
        <taxon>Bacillaceae</taxon>
        <taxon>Salicibibacter</taxon>
    </lineage>
</organism>
<evidence type="ECO:0000313" key="1">
    <source>
        <dbReference type="EMBL" id="QQK77694.1"/>
    </source>
</evidence>
<dbReference type="KEGG" id="scia:HUG15_20310"/>
<dbReference type="EMBL" id="CP054705">
    <property type="protein sequence ID" value="QQK77694.1"/>
    <property type="molecule type" value="Genomic_DNA"/>
</dbReference>
<reference evidence="1 2" key="1">
    <citation type="submission" date="2020-06" db="EMBL/GenBank/DDBJ databases">
        <title>Genomic analysis of Salicibibacter sp. NKC5-3.</title>
        <authorList>
            <person name="Oh Y.J."/>
        </authorList>
    </citation>
    <scope>NUCLEOTIDE SEQUENCE [LARGE SCALE GENOMIC DNA]</scope>
    <source>
        <strain evidence="1 2">NKC5-3</strain>
    </source>
</reference>
<dbReference type="Proteomes" id="UP000595823">
    <property type="component" value="Chromosome"/>
</dbReference>
<keyword evidence="2" id="KW-1185">Reference proteome</keyword>
<sequence length="140" mass="15947">MDEKKRRKPIDADTLDFARDHVLNITDITRKNKLSEIMERFSAQDENDDVYVIQNSKKKGTAVVLADVEHYKELLNYKEELDKLQDKLVEMEAIARLNSDPNGSVSLEDLAESLSDDGIKIDFDSLNAKVMAGELTEEDE</sequence>
<proteinExistence type="predicted"/>
<accession>A0A7T6Z6B8</accession>
<dbReference type="AlphaFoldDB" id="A0A7T6Z6B8"/>
<gene>
    <name evidence="1" type="ORF">HUG15_20310</name>
</gene>